<dbReference type="Proteomes" id="UP001386955">
    <property type="component" value="Unassembled WGS sequence"/>
</dbReference>
<accession>A0AAN9XJZ0</accession>
<evidence type="ECO:0000313" key="1">
    <source>
        <dbReference type="EMBL" id="KAK7394976.1"/>
    </source>
</evidence>
<name>A0AAN9XJZ0_PSOTE</name>
<protein>
    <submittedName>
        <fullName evidence="1">Uncharacterized protein</fullName>
    </submittedName>
</protein>
<evidence type="ECO:0000313" key="2">
    <source>
        <dbReference type="Proteomes" id="UP001386955"/>
    </source>
</evidence>
<dbReference type="AlphaFoldDB" id="A0AAN9XJZ0"/>
<organism evidence="1 2">
    <name type="scientific">Psophocarpus tetragonolobus</name>
    <name type="common">Winged bean</name>
    <name type="synonym">Dolichos tetragonolobus</name>
    <dbReference type="NCBI Taxonomy" id="3891"/>
    <lineage>
        <taxon>Eukaryota</taxon>
        <taxon>Viridiplantae</taxon>
        <taxon>Streptophyta</taxon>
        <taxon>Embryophyta</taxon>
        <taxon>Tracheophyta</taxon>
        <taxon>Spermatophyta</taxon>
        <taxon>Magnoliopsida</taxon>
        <taxon>eudicotyledons</taxon>
        <taxon>Gunneridae</taxon>
        <taxon>Pentapetalae</taxon>
        <taxon>rosids</taxon>
        <taxon>fabids</taxon>
        <taxon>Fabales</taxon>
        <taxon>Fabaceae</taxon>
        <taxon>Papilionoideae</taxon>
        <taxon>50 kb inversion clade</taxon>
        <taxon>NPAAA clade</taxon>
        <taxon>indigoferoid/millettioid clade</taxon>
        <taxon>Phaseoleae</taxon>
        <taxon>Psophocarpus</taxon>
    </lineage>
</organism>
<dbReference type="EMBL" id="JAYMYS010000004">
    <property type="protein sequence ID" value="KAK7394976.1"/>
    <property type="molecule type" value="Genomic_DNA"/>
</dbReference>
<keyword evidence="2" id="KW-1185">Reference proteome</keyword>
<comment type="caution">
    <text evidence="1">The sequence shown here is derived from an EMBL/GenBank/DDBJ whole genome shotgun (WGS) entry which is preliminary data.</text>
</comment>
<reference evidence="1 2" key="1">
    <citation type="submission" date="2024-01" db="EMBL/GenBank/DDBJ databases">
        <title>The genomes of 5 underutilized Papilionoideae crops provide insights into root nodulation and disease resistanc.</title>
        <authorList>
            <person name="Jiang F."/>
        </authorList>
    </citation>
    <scope>NUCLEOTIDE SEQUENCE [LARGE SCALE GENOMIC DNA]</scope>
    <source>
        <strain evidence="1">DUOXIRENSHENG_FW03</strain>
        <tissue evidence="1">Leaves</tissue>
    </source>
</reference>
<sequence>MKGVNMSVRALSLSSHFRPFSLVRTDTLNIFSFFFQSSCLRTPHPTPLLERENSPPVFSKGFNLCQLFTEA</sequence>
<proteinExistence type="predicted"/>
<gene>
    <name evidence="1" type="ORF">VNO78_15517</name>
</gene>